<dbReference type="Proteomes" id="UP000494222">
    <property type="component" value="Unassembled WGS sequence"/>
</dbReference>
<dbReference type="EMBL" id="CABVPL010000003">
    <property type="protein sequence ID" value="VWB17397.1"/>
    <property type="molecule type" value="Genomic_DNA"/>
</dbReference>
<evidence type="ECO:0000256" key="1">
    <source>
        <dbReference type="SAM" id="Phobius"/>
    </source>
</evidence>
<evidence type="ECO:0000313" key="2">
    <source>
        <dbReference type="EMBL" id="VWB17397.1"/>
    </source>
</evidence>
<dbReference type="AlphaFoldDB" id="A0A6P2HK55"/>
<gene>
    <name evidence="2" type="ORF">BLA24064_00646</name>
</gene>
<protein>
    <submittedName>
        <fullName evidence="2">Uncharacterized protein</fullName>
    </submittedName>
</protein>
<accession>A0A6P2HK55</accession>
<feature type="transmembrane region" description="Helical" evidence="1">
    <location>
        <begin position="34"/>
        <end position="57"/>
    </location>
</feature>
<sequence>MIRGRSLNFAVLLPFLLAAQQVATDRYLPALPAIAAVLGSASASLTMFALAFGNRAVADGKPGRSLRPPSDVAGRTGGLRRCRAGRSVRGKRVDAGGHARVPGAGRGRELTGLGATVLVEPYVCRPRSSRLPHLVFQPMAIVLATCGGHSAFYPTRLPDLLSVQDEEATRSNHANAEQSEQLGILIEHQLSQQHGPDQMRLGEGCGCNGAHLFEHPDQEKIAHASG</sequence>
<evidence type="ECO:0000313" key="3">
    <source>
        <dbReference type="Proteomes" id="UP000494222"/>
    </source>
</evidence>
<organism evidence="2 3">
    <name type="scientific">Burkholderia latens</name>
    <dbReference type="NCBI Taxonomy" id="488446"/>
    <lineage>
        <taxon>Bacteria</taxon>
        <taxon>Pseudomonadati</taxon>
        <taxon>Pseudomonadota</taxon>
        <taxon>Betaproteobacteria</taxon>
        <taxon>Burkholderiales</taxon>
        <taxon>Burkholderiaceae</taxon>
        <taxon>Burkholderia</taxon>
        <taxon>Burkholderia cepacia complex</taxon>
    </lineage>
</organism>
<proteinExistence type="predicted"/>
<keyword evidence="1" id="KW-0812">Transmembrane</keyword>
<reference evidence="2 3" key="1">
    <citation type="submission" date="2019-09" db="EMBL/GenBank/DDBJ databases">
        <authorList>
            <person name="Depoorter E."/>
        </authorList>
    </citation>
    <scope>NUCLEOTIDE SEQUENCE [LARGE SCALE GENOMIC DNA]</scope>
    <source>
        <strain evidence="2">LMG 24064</strain>
    </source>
</reference>
<name>A0A6P2HK55_9BURK</name>
<keyword evidence="1" id="KW-0472">Membrane</keyword>
<keyword evidence="1" id="KW-1133">Transmembrane helix</keyword>